<dbReference type="InterPro" id="IPR044925">
    <property type="entry name" value="His-Me_finger_sf"/>
</dbReference>
<name>A0AAU8GHN5_9CAUD</name>
<evidence type="ECO:0000259" key="1">
    <source>
        <dbReference type="Pfam" id="PF13392"/>
    </source>
</evidence>
<keyword evidence="2" id="KW-0540">Nuclease</keyword>
<keyword evidence="2" id="KW-0378">Hydrolase</keyword>
<evidence type="ECO:0000313" key="2">
    <source>
        <dbReference type="EMBL" id="XCH40164.1"/>
    </source>
</evidence>
<keyword evidence="2" id="KW-0255">Endonuclease</keyword>
<dbReference type="SUPFAM" id="SSF54060">
    <property type="entry name" value="His-Me finger endonucleases"/>
    <property type="match status" value="1"/>
</dbReference>
<feature type="domain" description="HNH nuclease" evidence="1">
    <location>
        <begin position="71"/>
        <end position="113"/>
    </location>
</feature>
<gene>
    <name evidence="2" type="ORF">NDDWPVAN_CDS0038</name>
</gene>
<dbReference type="Pfam" id="PF13392">
    <property type="entry name" value="HNH_3"/>
    <property type="match status" value="1"/>
</dbReference>
<accession>A0AAU8GHN5</accession>
<dbReference type="InterPro" id="IPR003615">
    <property type="entry name" value="HNH_nuc"/>
</dbReference>
<sequence>MLKVDVSGYEGIYQVDTDGNVWSLERWVEKTRHGKRTAPQFVPAKKRKCSEHGTGYLTVRLANNGVTRTFRVHRLIAEAFIPNPFNKPFVNHKDGDKRNNKVSNLEWVTEKENTEHAVKTGLKPENLRDPVTGRYMSEQLETT</sequence>
<proteinExistence type="predicted"/>
<dbReference type="GO" id="GO:0004519">
    <property type="term" value="F:endonuclease activity"/>
    <property type="evidence" value="ECO:0007669"/>
    <property type="project" value="UniProtKB-KW"/>
</dbReference>
<organism evidence="2">
    <name type="scientific">Salmonella phage vB_SEnST11_KE22</name>
    <dbReference type="NCBI Taxonomy" id="3161173"/>
    <lineage>
        <taxon>Viruses</taxon>
        <taxon>Duplodnaviria</taxon>
        <taxon>Heunggongvirae</taxon>
        <taxon>Uroviricota</taxon>
        <taxon>Caudoviricetes</taxon>
        <taxon>Vequintavirinae</taxon>
        <taxon>Seunavirus</taxon>
    </lineage>
</organism>
<dbReference type="Gene3D" id="3.90.75.20">
    <property type="match status" value="1"/>
</dbReference>
<protein>
    <submittedName>
        <fullName evidence="2">HNH endonuclease</fullName>
    </submittedName>
</protein>
<reference evidence="2" key="1">
    <citation type="submission" date="2024-05" db="EMBL/GenBank/DDBJ databases">
        <authorList>
            <person name="Mugo M.M."/>
            <person name="Musyoki A.M."/>
            <person name="Makumi A.M."/>
            <person name="Mutai I."/>
            <person name="Drechsel O."/>
            <person name="Kering K.K."/>
            <person name="Muturi P."/>
            <person name="Mbae C.K."/>
            <person name="Kariuki S.M."/>
        </authorList>
    </citation>
    <scope>NUCLEOTIDE SEQUENCE</scope>
</reference>
<dbReference type="EMBL" id="PP856721">
    <property type="protein sequence ID" value="XCH40164.1"/>
    <property type="molecule type" value="Genomic_DNA"/>
</dbReference>